<dbReference type="AlphaFoldDB" id="A0A239SQP6"/>
<dbReference type="EMBL" id="LT906439">
    <property type="protein sequence ID" value="SNU87582.1"/>
    <property type="molecule type" value="Genomic_DNA"/>
</dbReference>
<dbReference type="PROSITE" id="PS51343">
    <property type="entry name" value="PII_GLNB_DOM"/>
    <property type="match status" value="1"/>
</dbReference>
<sequence length="224" mass="24986">MNTIEEIPSLELLYVIVNYGQGSRILELAKKIGFRGGTVLPALGTVKHPFLNFLSLYDVEKEVVLMASQHEKTQELMTHLDSKIHFEKPHHGLMFTIPICQIIGSRTYQSTYTEKTRGEEGMYHLITTVVERGNAEDVIEAAEAAGSQGGTIINGRGSGINETTRLFNMDIEPEKEVVWIIAPKDDSDRIVQSIRTHLAIDEPGRGIIFIQTIGQIYGLHKGLK</sequence>
<gene>
    <name evidence="1" type="ORF">SAMEA4412692_00703</name>
</gene>
<dbReference type="InterPro" id="IPR002187">
    <property type="entry name" value="N-reg_PII"/>
</dbReference>
<evidence type="ECO:0000313" key="1">
    <source>
        <dbReference type="EMBL" id="SNU87582.1"/>
    </source>
</evidence>
<dbReference type="eggNOG" id="COG0347">
    <property type="taxonomic scope" value="Bacteria"/>
</dbReference>
<dbReference type="SMART" id="SM00938">
    <property type="entry name" value="P-II"/>
    <property type="match status" value="1"/>
</dbReference>
<reference evidence="1 2" key="1">
    <citation type="submission" date="2017-06" db="EMBL/GenBank/DDBJ databases">
        <authorList>
            <consortium name="Pathogen Informatics"/>
        </authorList>
    </citation>
    <scope>NUCLEOTIDE SEQUENCE [LARGE SCALE GENOMIC DNA]</scope>
    <source>
        <strain evidence="1 2">NCTC13788</strain>
    </source>
</reference>
<dbReference type="GO" id="GO:0030234">
    <property type="term" value="F:enzyme regulator activity"/>
    <property type="evidence" value="ECO:0007669"/>
    <property type="project" value="InterPro"/>
</dbReference>
<dbReference type="SUPFAM" id="SSF54913">
    <property type="entry name" value="GlnB-like"/>
    <property type="match status" value="2"/>
</dbReference>
<keyword evidence="2" id="KW-1185">Reference proteome</keyword>
<dbReference type="GO" id="GO:0006808">
    <property type="term" value="P:regulation of nitrogen utilization"/>
    <property type="evidence" value="ECO:0007669"/>
    <property type="project" value="InterPro"/>
</dbReference>
<dbReference type="RefSeq" id="WP_018372599.1">
    <property type="nucleotide sequence ID" value="NZ_LT906439.1"/>
</dbReference>
<dbReference type="InterPro" id="IPR011322">
    <property type="entry name" value="N-reg_PII-like_a/b"/>
</dbReference>
<dbReference type="OrthoDB" id="9803021at2"/>
<evidence type="ECO:0000313" key="2">
    <source>
        <dbReference type="Proteomes" id="UP000215185"/>
    </source>
</evidence>
<dbReference type="InterPro" id="IPR015867">
    <property type="entry name" value="N-reg_PII/ATP_PRibTrfase_C"/>
</dbReference>
<organism evidence="1 2">
    <name type="scientific">Streptococcus merionis</name>
    <dbReference type="NCBI Taxonomy" id="400065"/>
    <lineage>
        <taxon>Bacteria</taxon>
        <taxon>Bacillati</taxon>
        <taxon>Bacillota</taxon>
        <taxon>Bacilli</taxon>
        <taxon>Lactobacillales</taxon>
        <taxon>Streptococcaceae</taxon>
        <taxon>Streptococcus</taxon>
    </lineage>
</organism>
<dbReference type="Proteomes" id="UP000215185">
    <property type="component" value="Chromosome 1"/>
</dbReference>
<proteinExistence type="predicted"/>
<dbReference type="KEGG" id="smen:SAMEA4412692_0703"/>
<accession>A0A239SQP6</accession>
<dbReference type="Pfam" id="PF00543">
    <property type="entry name" value="P-II"/>
    <property type="match status" value="1"/>
</dbReference>
<name>A0A239SQP6_9STRE</name>
<dbReference type="STRING" id="1123308.GCA_000380085_00046"/>
<protein>
    <submittedName>
        <fullName evidence="1">Nitrogen regulatory protein P-II</fullName>
    </submittedName>
</protein>
<dbReference type="Gene3D" id="3.30.70.120">
    <property type="match status" value="2"/>
</dbReference>